<reference evidence="1" key="1">
    <citation type="submission" date="2015-04" db="EMBL/GenBank/DDBJ databases">
        <title>The genome sequence of the plant pathogenic Rhizarian Plasmodiophora brassicae reveals insights in its biotrophic life cycle and the origin of chitin synthesis.</title>
        <authorList>
            <person name="Schwelm A."/>
            <person name="Fogelqvist J."/>
            <person name="Knaust A."/>
            <person name="Julke S."/>
            <person name="Lilja T."/>
            <person name="Dhandapani V."/>
            <person name="Bonilla-Rosso G."/>
            <person name="Karlsson M."/>
            <person name="Shevchenko A."/>
            <person name="Choi S.R."/>
            <person name="Kim H.G."/>
            <person name="Park J.Y."/>
            <person name="Lim Y.P."/>
            <person name="Ludwig-Muller J."/>
            <person name="Dixelius C."/>
        </authorList>
    </citation>
    <scope>NUCLEOTIDE SEQUENCE</scope>
    <source>
        <tissue evidence="1">Potato root galls</tissue>
    </source>
</reference>
<feature type="non-terminal residue" evidence="1">
    <location>
        <position position="109"/>
    </location>
</feature>
<name>A0A0H5RFV1_9EUKA</name>
<dbReference type="AlphaFoldDB" id="A0A0H5RFV1"/>
<dbReference type="EMBL" id="HACM01011985">
    <property type="protein sequence ID" value="CRZ12427.1"/>
    <property type="molecule type" value="Transcribed_RNA"/>
</dbReference>
<evidence type="ECO:0000313" key="1">
    <source>
        <dbReference type="EMBL" id="CRZ12427.1"/>
    </source>
</evidence>
<feature type="non-terminal residue" evidence="1">
    <location>
        <position position="1"/>
    </location>
</feature>
<proteinExistence type="predicted"/>
<protein>
    <submittedName>
        <fullName evidence="1">Uncharacterized protein</fullName>
    </submittedName>
</protein>
<sequence>TWNKADVPVGQLELGNIAVQAQCIHSQNRVHSSLVSLGFFPLQSPIRNCGTSGRYSHHHWKRSFWPSRIFTGGLPVELPFSDFQMPPFEDKDPCLFDPQEEAAHPLASH</sequence>
<accession>A0A0H5RFV1</accession>
<organism evidence="1">
    <name type="scientific">Spongospora subterranea</name>
    <dbReference type="NCBI Taxonomy" id="70186"/>
    <lineage>
        <taxon>Eukaryota</taxon>
        <taxon>Sar</taxon>
        <taxon>Rhizaria</taxon>
        <taxon>Endomyxa</taxon>
        <taxon>Phytomyxea</taxon>
        <taxon>Plasmodiophorida</taxon>
        <taxon>Plasmodiophoridae</taxon>
        <taxon>Spongospora</taxon>
    </lineage>
</organism>